<dbReference type="PANTHER" id="PTHR23316">
    <property type="entry name" value="IMPORTIN ALPHA"/>
    <property type="match status" value="1"/>
</dbReference>
<dbReference type="Pfam" id="PF01749">
    <property type="entry name" value="IBB"/>
    <property type="match status" value="1"/>
</dbReference>
<dbReference type="InterPro" id="IPR011989">
    <property type="entry name" value="ARM-like"/>
</dbReference>
<dbReference type="Gene3D" id="1.25.10.10">
    <property type="entry name" value="Leucine-rich Repeat Variant"/>
    <property type="match status" value="1"/>
</dbReference>
<dbReference type="AlphaFoldDB" id="A0A8J8NVP2"/>
<dbReference type="InterPro" id="IPR000225">
    <property type="entry name" value="Armadillo"/>
</dbReference>
<evidence type="ECO:0000256" key="2">
    <source>
        <dbReference type="ARBA" id="ARBA00022448"/>
    </source>
</evidence>
<feature type="region of interest" description="Disordered" evidence="7">
    <location>
        <begin position="23"/>
        <end position="49"/>
    </location>
</feature>
<comment type="caution">
    <text evidence="9">The sequence shown here is derived from an EMBL/GenBank/DDBJ whole genome shotgun (WGS) entry which is preliminary data.</text>
</comment>
<proteinExistence type="inferred from homology"/>
<evidence type="ECO:0000256" key="5">
    <source>
        <dbReference type="PIRNR" id="PIRNR005673"/>
    </source>
</evidence>
<keyword evidence="2 5" id="KW-0813">Transport</keyword>
<dbReference type="InterPro" id="IPR002652">
    <property type="entry name" value="Importin-a_IBB"/>
</dbReference>
<evidence type="ECO:0000256" key="1">
    <source>
        <dbReference type="ARBA" id="ARBA00010394"/>
    </source>
</evidence>
<keyword evidence="10" id="KW-1185">Reference proteome</keyword>
<accession>A0A8J8NVP2</accession>
<evidence type="ECO:0000256" key="6">
    <source>
        <dbReference type="PROSITE-ProRule" id="PRU00259"/>
    </source>
</evidence>
<sequence>MARENEAEDLKRKREDYAVQLRKKQKEEMFRAKRTTLSDAKPQGATADPAQQVPLAAAAQQMPTIATQRIGGDQAMGGSTGPQDDALIDVPIEHVLQAAETMPLSEFIVQVQRINFKQSDFQKLNHLIYEPSEAKIIFATIGFRRLLSQERNPPIQQVIDANLVPRFLHFLTIAESPKLQFEAAWCLTNLASGNNDQVMVLIDKGAVKALVQLLRSPQIDVVEQAIWGLGNIAGDSHKIRDNVINEGAIQPIADILDKSAPGSSLIRNASWTLSNLCRGRPAPTFSKVARALPSLTKVLIENDLEDILIDVCWAMSYLSDGGDERIPSILETGVLHRLVQLLRHHQIAISVPCLRTIGNIVTGNDQQTQLVIEAGALDALNELVYNKKKTVRKEVCWTLSNITAGSAEQIQQCLEMGIIDKLIQILQLDDNEIKKEAVWAVSNCTASATFHQFTALVERGIIKALVQTLKMQEPRVLAVALEGLDNILKSGEEHFRRSGHENKFALVLENDGGLEQIEQLQLHANHQIYQRALKILENYFQAENDGINLDNGGSVADTTTTGGNGGPKFLF</sequence>
<keyword evidence="4 5" id="KW-0653">Protein transport</keyword>
<dbReference type="InterPro" id="IPR016024">
    <property type="entry name" value="ARM-type_fold"/>
</dbReference>
<dbReference type="InterPro" id="IPR024931">
    <property type="entry name" value="Importin_alpha"/>
</dbReference>
<dbReference type="FunFam" id="1.25.10.10:FF:000009">
    <property type="entry name" value="Importin subunit alpha"/>
    <property type="match status" value="1"/>
</dbReference>
<keyword evidence="3" id="KW-0677">Repeat</keyword>
<reference evidence="9" key="1">
    <citation type="submission" date="2019-06" db="EMBL/GenBank/DDBJ databases">
        <authorList>
            <person name="Zheng W."/>
        </authorList>
    </citation>
    <scope>NUCLEOTIDE SEQUENCE</scope>
    <source>
        <strain evidence="9">QDHG01</strain>
    </source>
</reference>
<dbReference type="Proteomes" id="UP000785679">
    <property type="component" value="Unassembled WGS sequence"/>
</dbReference>
<dbReference type="OrthoDB" id="428811at2759"/>
<evidence type="ECO:0000313" key="9">
    <source>
        <dbReference type="EMBL" id="TNV82666.1"/>
    </source>
</evidence>
<evidence type="ECO:0000256" key="7">
    <source>
        <dbReference type="SAM" id="MobiDB-lite"/>
    </source>
</evidence>
<dbReference type="GO" id="GO:0005634">
    <property type="term" value="C:nucleus"/>
    <property type="evidence" value="ECO:0007669"/>
    <property type="project" value="UniProtKB-ARBA"/>
</dbReference>
<comment type="similarity">
    <text evidence="1 5">Belongs to the importin alpha family.</text>
</comment>
<dbReference type="GO" id="GO:0061608">
    <property type="term" value="F:nuclear import signal receptor activity"/>
    <property type="evidence" value="ECO:0007669"/>
    <property type="project" value="InterPro"/>
</dbReference>
<dbReference type="SMART" id="SM00185">
    <property type="entry name" value="ARM"/>
    <property type="match status" value="8"/>
</dbReference>
<evidence type="ECO:0000256" key="3">
    <source>
        <dbReference type="ARBA" id="ARBA00022737"/>
    </source>
</evidence>
<dbReference type="InterPro" id="IPR032413">
    <property type="entry name" value="Arm_3"/>
</dbReference>
<feature type="repeat" description="ARM" evidence="6">
    <location>
        <begin position="205"/>
        <end position="233"/>
    </location>
</feature>
<evidence type="ECO:0000256" key="4">
    <source>
        <dbReference type="ARBA" id="ARBA00022927"/>
    </source>
</evidence>
<name>A0A8J8NVP2_HALGN</name>
<gene>
    <name evidence="9" type="ORF">FGO68_gene14016</name>
</gene>
<dbReference type="Pfam" id="PF00514">
    <property type="entry name" value="Arm"/>
    <property type="match status" value="5"/>
</dbReference>
<dbReference type="SUPFAM" id="SSF48371">
    <property type="entry name" value="ARM repeat"/>
    <property type="match status" value="1"/>
</dbReference>
<feature type="domain" description="IBB" evidence="8">
    <location>
        <begin position="5"/>
        <end position="49"/>
    </location>
</feature>
<evidence type="ECO:0000313" key="10">
    <source>
        <dbReference type="Proteomes" id="UP000785679"/>
    </source>
</evidence>
<protein>
    <recommendedName>
        <fullName evidence="5">Importin subunit alpha</fullName>
    </recommendedName>
</protein>
<dbReference type="GO" id="GO:0006606">
    <property type="term" value="P:protein import into nucleus"/>
    <property type="evidence" value="ECO:0007669"/>
    <property type="project" value="InterPro"/>
</dbReference>
<organism evidence="9 10">
    <name type="scientific">Halteria grandinella</name>
    <dbReference type="NCBI Taxonomy" id="5974"/>
    <lineage>
        <taxon>Eukaryota</taxon>
        <taxon>Sar</taxon>
        <taxon>Alveolata</taxon>
        <taxon>Ciliophora</taxon>
        <taxon>Intramacronucleata</taxon>
        <taxon>Spirotrichea</taxon>
        <taxon>Stichotrichia</taxon>
        <taxon>Sporadotrichida</taxon>
        <taxon>Halteriidae</taxon>
        <taxon>Halteria</taxon>
    </lineage>
</organism>
<dbReference type="GO" id="GO:0005737">
    <property type="term" value="C:cytoplasm"/>
    <property type="evidence" value="ECO:0007669"/>
    <property type="project" value="InterPro"/>
</dbReference>
<evidence type="ECO:0000259" key="8">
    <source>
        <dbReference type="Pfam" id="PF01749"/>
    </source>
</evidence>
<dbReference type="Pfam" id="PF16186">
    <property type="entry name" value="Arm_3"/>
    <property type="match status" value="1"/>
</dbReference>
<dbReference type="EMBL" id="RRYP01004695">
    <property type="protein sequence ID" value="TNV82666.1"/>
    <property type="molecule type" value="Genomic_DNA"/>
</dbReference>
<dbReference type="PIRSF" id="PIRSF005673">
    <property type="entry name" value="Importin_alpha"/>
    <property type="match status" value="1"/>
</dbReference>
<feature type="repeat" description="ARM" evidence="6">
    <location>
        <begin position="247"/>
        <end position="276"/>
    </location>
</feature>
<dbReference type="PROSITE" id="PS50176">
    <property type="entry name" value="ARM_REPEAT"/>
    <property type="match status" value="2"/>
</dbReference>